<protein>
    <submittedName>
        <fullName evidence="1">Uncharacterized protein</fullName>
    </submittedName>
</protein>
<reference evidence="1" key="2">
    <citation type="submission" date="2023-01" db="EMBL/GenBank/DDBJ databases">
        <authorList>
            <person name="Sun Q."/>
            <person name="Evtushenko L."/>
        </authorList>
    </citation>
    <scope>NUCLEOTIDE SEQUENCE</scope>
    <source>
        <strain evidence="1">VKM Ac-2007</strain>
    </source>
</reference>
<evidence type="ECO:0000313" key="1">
    <source>
        <dbReference type="EMBL" id="GLK08421.1"/>
    </source>
</evidence>
<gene>
    <name evidence="1" type="ORF">GCM10017600_18260</name>
</gene>
<dbReference type="Proteomes" id="UP001143474">
    <property type="component" value="Unassembled WGS sequence"/>
</dbReference>
<keyword evidence="2" id="KW-1185">Reference proteome</keyword>
<sequence length="103" mass="11594">MQSPGSGDGLRLTFYCKDPDSKTKDDCPSFYRTDRGSWVVQGNRQGESVAVQLHALRDDETFVEIPEALAERFVHMYVEERYGIDLGQAAVRVAQGRTRDPQA</sequence>
<evidence type="ECO:0000313" key="2">
    <source>
        <dbReference type="Proteomes" id="UP001143474"/>
    </source>
</evidence>
<comment type="caution">
    <text evidence="1">The sequence shown here is derived from an EMBL/GenBank/DDBJ whole genome shotgun (WGS) entry which is preliminary data.</text>
</comment>
<accession>A0A9W6HZ20</accession>
<name>A0A9W6HZ20_9ACTN</name>
<dbReference type="AlphaFoldDB" id="A0A9W6HZ20"/>
<reference evidence="1" key="1">
    <citation type="journal article" date="2014" name="Int. J. Syst. Evol. Microbiol.">
        <title>Complete genome sequence of Corynebacterium casei LMG S-19264T (=DSM 44701T), isolated from a smear-ripened cheese.</title>
        <authorList>
            <consortium name="US DOE Joint Genome Institute (JGI-PGF)"/>
            <person name="Walter F."/>
            <person name="Albersmeier A."/>
            <person name="Kalinowski J."/>
            <person name="Ruckert C."/>
        </authorList>
    </citation>
    <scope>NUCLEOTIDE SEQUENCE</scope>
    <source>
        <strain evidence="1">VKM Ac-2007</strain>
    </source>
</reference>
<organism evidence="1 2">
    <name type="scientific">Streptosporangium carneum</name>
    <dbReference type="NCBI Taxonomy" id="47481"/>
    <lineage>
        <taxon>Bacteria</taxon>
        <taxon>Bacillati</taxon>
        <taxon>Actinomycetota</taxon>
        <taxon>Actinomycetes</taxon>
        <taxon>Streptosporangiales</taxon>
        <taxon>Streptosporangiaceae</taxon>
        <taxon>Streptosporangium</taxon>
    </lineage>
</organism>
<dbReference type="RefSeq" id="WP_271216910.1">
    <property type="nucleotide sequence ID" value="NZ_BAAAVD010000044.1"/>
</dbReference>
<dbReference type="EMBL" id="BSEV01000002">
    <property type="protein sequence ID" value="GLK08421.1"/>
    <property type="molecule type" value="Genomic_DNA"/>
</dbReference>
<proteinExistence type="predicted"/>